<comment type="cofactor">
    <cofactor evidence="10 13">
        <name>Mn(2+)</name>
        <dbReference type="ChEBI" id="CHEBI:29035"/>
    </cofactor>
    <text evidence="10 13">Binds 2 manganese ions per subunit.</text>
</comment>
<feature type="binding site" evidence="10 13">
    <location>
        <position position="229"/>
    </location>
    <ligand>
        <name>Mn(2+)</name>
        <dbReference type="ChEBI" id="CHEBI:29035"/>
        <label>1</label>
    </ligand>
</feature>
<dbReference type="Pfam" id="PF01139">
    <property type="entry name" value="RtcB"/>
    <property type="match status" value="1"/>
</dbReference>
<name>A0A0G4ITW9_PLABS</name>
<dbReference type="GO" id="GO:0005634">
    <property type="term" value="C:nucleus"/>
    <property type="evidence" value="ECO:0007669"/>
    <property type="project" value="TreeGrafter"/>
</dbReference>
<dbReference type="HAMAP" id="MF_03144">
    <property type="entry name" value="RtcB_euk"/>
    <property type="match status" value="1"/>
</dbReference>
<evidence type="ECO:0000256" key="9">
    <source>
        <dbReference type="ARBA" id="ARBA00049514"/>
    </source>
</evidence>
<feature type="binding site" evidence="10 12">
    <location>
        <position position="504"/>
    </location>
    <ligand>
        <name>GMP</name>
        <dbReference type="ChEBI" id="CHEBI:58115"/>
    </ligand>
</feature>
<keyword evidence="3 10" id="KW-0819">tRNA processing</keyword>
<keyword evidence="5 10" id="KW-0547">Nucleotide-binding</keyword>
<feature type="binding site" evidence="10 12">
    <location>
        <begin position="402"/>
        <end position="405"/>
    </location>
    <ligand>
        <name>GMP</name>
        <dbReference type="ChEBI" id="CHEBI:58115"/>
    </ligand>
</feature>
<dbReference type="GO" id="GO:0170057">
    <property type="term" value="F:RNA ligase (GTP) activity"/>
    <property type="evidence" value="ECO:0007669"/>
    <property type="project" value="UniProtKB-EC"/>
</dbReference>
<dbReference type="Gene3D" id="3.90.1860.10">
    <property type="entry name" value="tRNA-splicing ligase RtcB"/>
    <property type="match status" value="1"/>
</dbReference>
<sequence>MPGRSCQEQQLQYLTLADEEGGSVRNTIAKGFVPNMRVPGVFYANDKLRPALLDELAGHGGGGFLPAVCQIANVATLPGIVKESIGLPDCHAGYGFAIGNVAAMDMNDPEAVVSPGGVGFDICCGVRLIRTNLMAEDITPVQERLAQHLMDGIPSGVGGRSYLSLSKKELDEILETGMAWSVKKGHATEHDRLHCEEKGRVPDGHANDVSARAKERGRDQVGTLGAGNHYCEVQKIDKIYDAEAARAMGLEREGQVCIMIHTGSRGLGHQVCSDYLMMMKSAKQPIALNDRQLMCAPIKSQIGQKYLSALACASNFAFANRSAITHAVRTAFATVMKKSSAEMGMSLIYDVAHNTAKAEKHMVNGYERDLLVHRKGATRAFPPGHPSIPDDYKEIGQPVLVGGSMGTASYVLTGTKEGMSTTWGSTCHGAGRLLSRHHARDVIKSKDTLESLKRMGVTIKVGNPKLVQEEDARSYKDVDEVVNTCESANISKRVVRLVPMIVTKG</sequence>
<feature type="binding site" evidence="10">
    <location>
        <position position="124"/>
    </location>
    <ligand>
        <name>Mn(2+)</name>
        <dbReference type="ChEBI" id="CHEBI:29035"/>
        <label>1</label>
    </ligand>
</feature>
<evidence type="ECO:0000256" key="6">
    <source>
        <dbReference type="ARBA" id="ARBA00023134"/>
    </source>
</evidence>
<dbReference type="GO" id="GO:0003972">
    <property type="term" value="F:RNA ligase (ATP) activity"/>
    <property type="evidence" value="ECO:0007669"/>
    <property type="project" value="TreeGrafter"/>
</dbReference>
<dbReference type="Proteomes" id="UP000039324">
    <property type="component" value="Unassembled WGS sequence"/>
</dbReference>
<keyword evidence="2 10" id="KW-0436">Ligase</keyword>
<proteinExistence type="inferred from homology"/>
<dbReference type="InterPro" id="IPR001233">
    <property type="entry name" value="RtcB"/>
</dbReference>
<dbReference type="GO" id="GO:0046872">
    <property type="term" value="F:metal ion binding"/>
    <property type="evidence" value="ECO:0007669"/>
    <property type="project" value="UniProtKB-KW"/>
</dbReference>
<dbReference type="OMA" id="QTRGVEC"/>
<dbReference type="AlphaFoldDB" id="A0A0G4ITW9"/>
<dbReference type="PROSITE" id="PS01288">
    <property type="entry name" value="UPF0027"/>
    <property type="match status" value="1"/>
</dbReference>
<evidence type="ECO:0000256" key="13">
    <source>
        <dbReference type="PIRSR" id="PIRSR601233-3"/>
    </source>
</evidence>
<feature type="binding site" evidence="10 13">
    <location>
        <position position="353"/>
    </location>
    <ligand>
        <name>Mn(2+)</name>
        <dbReference type="ChEBI" id="CHEBI:29035"/>
        <label>2</label>
    </ligand>
</feature>
<dbReference type="EMBL" id="CDSF01000087">
    <property type="protein sequence ID" value="CEO98778.1"/>
    <property type="molecule type" value="Genomic_DNA"/>
</dbReference>
<feature type="active site" description="GMP-histidine intermediate" evidence="10 11">
    <location>
        <position position="428"/>
    </location>
</feature>
<dbReference type="GO" id="GO:0006388">
    <property type="term" value="P:tRNA splicing, via endonucleolytic cleavage and ligation"/>
    <property type="evidence" value="ECO:0007669"/>
    <property type="project" value="UniProtKB-UniRule"/>
</dbReference>
<evidence type="ECO:0000256" key="1">
    <source>
        <dbReference type="ARBA" id="ARBA00008071"/>
    </source>
</evidence>
<keyword evidence="6 10" id="KW-0342">GTP-binding</keyword>
<feature type="binding site" evidence="10 12">
    <location>
        <begin position="228"/>
        <end position="232"/>
    </location>
    <ligand>
        <name>GMP</name>
        <dbReference type="ChEBI" id="CHEBI:58115"/>
    </ligand>
</feature>
<evidence type="ECO:0000256" key="8">
    <source>
        <dbReference type="ARBA" id="ARBA00047746"/>
    </source>
</evidence>
<dbReference type="SUPFAM" id="SSF103365">
    <property type="entry name" value="Hypothetical protein PH1602"/>
    <property type="match status" value="1"/>
</dbReference>
<dbReference type="GO" id="GO:0005525">
    <property type="term" value="F:GTP binding"/>
    <property type="evidence" value="ECO:0007669"/>
    <property type="project" value="UniProtKB-KW"/>
</dbReference>
<evidence type="ECO:0000256" key="11">
    <source>
        <dbReference type="PIRSR" id="PIRSR601233-1"/>
    </source>
</evidence>
<keyword evidence="15" id="KW-1185">Reference proteome</keyword>
<comment type="catalytic activity">
    <reaction evidence="8 10">
        <text>a 3'-end 3'-phospho-ribonucleotide-RNA + a 5'-end dephospho-ribonucleoside-RNA + GTP = a ribonucleotidyl-ribonucleotide-RNA + GMP + diphosphate</text>
        <dbReference type="Rhea" id="RHEA:68076"/>
        <dbReference type="Rhea" id="RHEA-COMP:10463"/>
        <dbReference type="Rhea" id="RHEA-COMP:13936"/>
        <dbReference type="Rhea" id="RHEA-COMP:17355"/>
        <dbReference type="ChEBI" id="CHEBI:33019"/>
        <dbReference type="ChEBI" id="CHEBI:37565"/>
        <dbReference type="ChEBI" id="CHEBI:58115"/>
        <dbReference type="ChEBI" id="CHEBI:83062"/>
        <dbReference type="ChEBI" id="CHEBI:138284"/>
        <dbReference type="ChEBI" id="CHEBI:173118"/>
        <dbReference type="EC" id="6.5.1.8"/>
    </reaction>
</comment>
<dbReference type="EC" id="6.5.1.8" evidence="10"/>
<dbReference type="InterPro" id="IPR036025">
    <property type="entry name" value="RtcB-like_sf"/>
</dbReference>
<accession>A0A0G4ITW9</accession>
<dbReference type="InterPro" id="IPR027513">
    <property type="entry name" value="RtcB_euk"/>
</dbReference>
<feature type="binding site" evidence="10 12">
    <location>
        <begin position="353"/>
        <end position="354"/>
    </location>
    <ligand>
        <name>GMP</name>
        <dbReference type="ChEBI" id="CHEBI:58115"/>
    </ligand>
</feature>
<dbReference type="PANTHER" id="PTHR11118">
    <property type="entry name" value="RNA-SPLICING LIGASE RTCB HOMOLOG"/>
    <property type="match status" value="1"/>
</dbReference>
<protein>
    <recommendedName>
        <fullName evidence="10">RNA-splicing ligase RtcB homolog</fullName>
        <ecNumber evidence="10">6.5.1.8</ecNumber>
    </recommendedName>
    <alternativeName>
        <fullName evidence="10">3'-phosphate/5'-hydroxy nucleic acid ligase</fullName>
    </alternativeName>
</protein>
<comment type="subunit">
    <text evidence="10">Catalytic component of the tRNA-splicing ligase complex.</text>
</comment>
<dbReference type="PANTHER" id="PTHR11118:SF1">
    <property type="entry name" value="RNA-SPLICING LIGASE RTCB HOMOLOG"/>
    <property type="match status" value="1"/>
</dbReference>
<feature type="binding site" evidence="10 12">
    <location>
        <begin position="428"/>
        <end position="431"/>
    </location>
    <ligand>
        <name>GMP</name>
        <dbReference type="ChEBI" id="CHEBI:58115"/>
    </ligand>
</feature>
<keyword evidence="4 10" id="KW-0479">Metal-binding</keyword>
<dbReference type="FunFam" id="3.90.1860.10:FF:000001">
    <property type="entry name" value="tRNA-splicing ligase RtcB homolog"/>
    <property type="match status" value="1"/>
</dbReference>
<comment type="similarity">
    <text evidence="1 10">Belongs to the RtcB family.</text>
</comment>
<evidence type="ECO:0000256" key="5">
    <source>
        <dbReference type="ARBA" id="ARBA00022741"/>
    </source>
</evidence>
<dbReference type="OrthoDB" id="10249697at2759"/>
<feature type="binding site" evidence="10 13">
    <location>
        <position position="261"/>
    </location>
    <ligand>
        <name>Mn(2+)</name>
        <dbReference type="ChEBI" id="CHEBI:29035"/>
        <label>2</label>
    </ligand>
</feature>
<keyword evidence="7 10" id="KW-0464">Manganese</keyword>
<evidence type="ECO:0000313" key="14">
    <source>
        <dbReference type="EMBL" id="CEO98778.1"/>
    </source>
</evidence>
<organism evidence="14 15">
    <name type="scientific">Plasmodiophora brassicae</name>
    <name type="common">Clubroot disease agent</name>
    <dbReference type="NCBI Taxonomy" id="37360"/>
    <lineage>
        <taxon>Eukaryota</taxon>
        <taxon>Sar</taxon>
        <taxon>Rhizaria</taxon>
        <taxon>Endomyxa</taxon>
        <taxon>Phytomyxea</taxon>
        <taxon>Plasmodiophorida</taxon>
        <taxon>Plasmodiophoridae</taxon>
        <taxon>Plasmodiophora</taxon>
    </lineage>
</organism>
<evidence type="ECO:0000256" key="2">
    <source>
        <dbReference type="ARBA" id="ARBA00022598"/>
    </source>
</evidence>
<evidence type="ECO:0000313" key="15">
    <source>
        <dbReference type="Proteomes" id="UP000039324"/>
    </source>
</evidence>
<comment type="function">
    <text evidence="10">Catalytic subunit of the tRNA-splicing ligase complex that acts by directly joining spliced tRNA halves to mature-sized tRNAs by incorporating the precursor-derived splice junction phosphate into the mature tRNA as a canonical 3',5'-phosphodiester. May act as an RNA ligase with broad substrate specificity, and may function toward other RNAs.</text>
</comment>
<evidence type="ECO:0000256" key="3">
    <source>
        <dbReference type="ARBA" id="ARBA00022694"/>
    </source>
</evidence>
<feature type="binding site" evidence="10 12">
    <location>
        <position position="409"/>
    </location>
    <ligand>
        <name>GMP</name>
        <dbReference type="ChEBI" id="CHEBI:58115"/>
    </ligand>
</feature>
<reference evidence="14 15" key="1">
    <citation type="submission" date="2015-02" db="EMBL/GenBank/DDBJ databases">
        <authorList>
            <person name="Chooi Y.-H."/>
        </authorList>
    </citation>
    <scope>NUCLEOTIDE SEQUENCE [LARGE SCALE GENOMIC DNA]</scope>
    <source>
        <strain evidence="14">E3</strain>
    </source>
</reference>
<gene>
    <name evidence="14" type="ORF">PBRA_006892</name>
</gene>
<evidence type="ECO:0000256" key="10">
    <source>
        <dbReference type="HAMAP-Rule" id="MF_03144"/>
    </source>
</evidence>
<comment type="miscellaneous">
    <text evidence="10">Ligation probably proceeds through 3 nucleotidyl transfer steps, with 2',3'-cyclic phosphate termini being hydrolyzed to 3'-P termini in a step that precedes 3'-P activation with GMP. In the first nucleotidyl transfer step, RTCB reacts with GTP to form a covalent RTCB-histidine-GMP intermediate with release of PPi; in the second step, the GMP moiety is transferred to the RNA 3'-P; in the third step, the 5'-OH from the opposite RNA strand attacks the activated 3'-P to form a 3',5'-phosphodiester bond and release GMP.</text>
</comment>
<evidence type="ECO:0000256" key="12">
    <source>
        <dbReference type="PIRSR" id="PIRSR601233-2"/>
    </source>
</evidence>
<dbReference type="GO" id="GO:0072669">
    <property type="term" value="C:tRNA-splicing ligase complex"/>
    <property type="evidence" value="ECO:0007669"/>
    <property type="project" value="UniProtKB-UniRule"/>
</dbReference>
<feature type="binding site" evidence="10">
    <location>
        <position position="124"/>
    </location>
    <ligand>
        <name>Mn(2+)</name>
        <dbReference type="ChEBI" id="CHEBI:29035"/>
        <label>2</label>
    </ligand>
</feature>
<dbReference type="STRING" id="37360.A0A0G4ITW9"/>
<comment type="catalytic activity">
    <reaction evidence="9 10">
        <text>a 3'-end 2',3'-cyclophospho-ribonucleotide-RNA + a 5'-end dephospho-ribonucleoside-RNA + GTP + H2O = a ribonucleotidyl-ribonucleotide-RNA + GMP + diphosphate + H(+)</text>
        <dbReference type="Rhea" id="RHEA:68080"/>
        <dbReference type="Rhea" id="RHEA-COMP:10464"/>
        <dbReference type="Rhea" id="RHEA-COMP:13936"/>
        <dbReference type="Rhea" id="RHEA-COMP:17355"/>
        <dbReference type="ChEBI" id="CHEBI:15377"/>
        <dbReference type="ChEBI" id="CHEBI:15378"/>
        <dbReference type="ChEBI" id="CHEBI:33019"/>
        <dbReference type="ChEBI" id="CHEBI:37565"/>
        <dbReference type="ChEBI" id="CHEBI:58115"/>
        <dbReference type="ChEBI" id="CHEBI:83064"/>
        <dbReference type="ChEBI" id="CHEBI:138284"/>
        <dbReference type="ChEBI" id="CHEBI:173118"/>
        <dbReference type="EC" id="6.5.1.8"/>
    </reaction>
</comment>
<evidence type="ECO:0000256" key="7">
    <source>
        <dbReference type="ARBA" id="ARBA00023211"/>
    </source>
</evidence>
<evidence type="ECO:0000256" key="4">
    <source>
        <dbReference type="ARBA" id="ARBA00022723"/>
    </source>
</evidence>
<feature type="binding site" evidence="10 13">
    <location>
        <position position="121"/>
    </location>
    <ligand>
        <name>Mn(2+)</name>
        <dbReference type="ChEBI" id="CHEBI:29035"/>
        <label>1</label>
    </ligand>
</feature>